<dbReference type="OrthoDB" id="2630708at2"/>
<organism evidence="1">
    <name type="scientific">Chlorobium chlorochromatii (strain CaD3)</name>
    <dbReference type="NCBI Taxonomy" id="340177"/>
    <lineage>
        <taxon>Bacteria</taxon>
        <taxon>Pseudomonadati</taxon>
        <taxon>Chlorobiota</taxon>
        <taxon>Chlorobiia</taxon>
        <taxon>Chlorobiales</taxon>
        <taxon>Chlorobiaceae</taxon>
        <taxon>Chlorobium/Pelodictyon group</taxon>
        <taxon>Chlorobium</taxon>
    </lineage>
</organism>
<proteinExistence type="predicted"/>
<name>Q3AQ64_CHLCH</name>
<evidence type="ECO:0000313" key="1">
    <source>
        <dbReference type="EMBL" id="ABB28861.1"/>
    </source>
</evidence>
<dbReference type="KEGG" id="cch:Cag_1606"/>
<protein>
    <submittedName>
        <fullName evidence="1">Uncharacterized protein</fullName>
    </submittedName>
</protein>
<dbReference type="InterPro" id="IPR008928">
    <property type="entry name" value="6-hairpin_glycosidase_sf"/>
</dbReference>
<accession>Q3AQ64</accession>
<sequence>MSTSGAIASLDAFLHRWKAKAGNYTGDYITTPEGLVRNNMDDEQGRGGYYQEYACTSESQVMMARGYLRAYQATGESRYLQNARTAMQALIRYFFFGKVPSTATAWRSHWIVNAGAPFKSKENGRTTDTIAFGEAYECWPTWRKLRPNEFATAGDSMHWFIENFHLFSQLETEDQKGQWLAARDAMFREFKLLLSPKWQAKYKGAIPFEYTNKGDNLTVRSTSIFRGPYYTGYQNPLPWLYMQDYTAAANMLQLLVESQVAYTKSTGVKGPFAPVYHYDASLLGSAKKNVFTWNGPDPNTFWGGFQYRPFADVAHFWYHCKRSNIQNAAVSNASKVCMSFLSWLDGWLTAHPNNEYVPTEFREATQPSAPPANGDNDPHMIALALKGALFCKNAGADAAMVGRVIARLYAMVMKRQSKAGDMAGAFMHDPYSHIFKGFWAGDIMEALALYIMHHEKG</sequence>
<dbReference type="eggNOG" id="COG3712">
    <property type="taxonomic scope" value="Bacteria"/>
</dbReference>
<gene>
    <name evidence="1" type="ordered locus">Cag_1606</name>
</gene>
<dbReference type="EMBL" id="CP000108">
    <property type="protein sequence ID" value="ABB28861.1"/>
    <property type="molecule type" value="Genomic_DNA"/>
</dbReference>
<dbReference type="GO" id="GO:0005975">
    <property type="term" value="P:carbohydrate metabolic process"/>
    <property type="evidence" value="ECO:0007669"/>
    <property type="project" value="InterPro"/>
</dbReference>
<reference evidence="1" key="1">
    <citation type="submission" date="2005-08" db="EMBL/GenBank/DDBJ databases">
        <title>Complete sequence of Chlorobium chlorochromatii CaD3.</title>
        <authorList>
            <person name="Copeland A."/>
            <person name="Lucas S."/>
            <person name="Lapidus A."/>
            <person name="Barry K."/>
            <person name="Detter J.C."/>
            <person name="Glavina T."/>
            <person name="Hammon N."/>
            <person name="Israni S."/>
            <person name="Pitluck S."/>
            <person name="Bryant D."/>
            <person name="Schmutz J."/>
            <person name="Larimer F."/>
            <person name="Land M."/>
            <person name="Kyrpides N."/>
            <person name="Ivanova N."/>
            <person name="Richardson P."/>
        </authorList>
    </citation>
    <scope>NUCLEOTIDE SEQUENCE [LARGE SCALE GENOMIC DNA]</scope>
    <source>
        <strain evidence="1">CaD3</strain>
    </source>
</reference>
<dbReference type="AlphaFoldDB" id="Q3AQ64"/>
<dbReference type="SUPFAM" id="SSF48208">
    <property type="entry name" value="Six-hairpin glycosidases"/>
    <property type="match status" value="1"/>
</dbReference>
<dbReference type="HOGENOM" id="CLU_598124_0_0_10"/>